<comment type="caution">
    <text evidence="4">The sequence shown here is derived from an EMBL/GenBank/DDBJ whole genome shotgun (WGS) entry which is preliminary data.</text>
</comment>
<protein>
    <submittedName>
        <fullName evidence="4">GNAT family N-acetyltransferase</fullName>
    </submittedName>
</protein>
<sequence length="196" mass="22339">MMEVKQACKLEKSVKRAISSIFVDGFGEHLTFFSKDRETLITALEHMFVTEVFYVAIIDGEIAGITACTDGHALSVHPIKQKLRKHLGFYKGTFAYYVFKREFKKPPIETGPGKASIEFVATAPQYRGKGVARDMIEQLLALPTFTEYILEVADTNTKAMNLYTKLGFKEFTRKKQSFSKISGINYRVYMKYTTKN</sequence>
<dbReference type="EMBL" id="JAGSOT010000005">
    <property type="protein sequence ID" value="MBR7794971.1"/>
    <property type="molecule type" value="Genomic_DNA"/>
</dbReference>
<dbReference type="RefSeq" id="WP_051388211.1">
    <property type="nucleotide sequence ID" value="NZ_BAAACY010000083.1"/>
</dbReference>
<dbReference type="PROSITE" id="PS51186">
    <property type="entry name" value="GNAT"/>
    <property type="match status" value="1"/>
</dbReference>
<dbReference type="Proteomes" id="UP000675284">
    <property type="component" value="Unassembled WGS sequence"/>
</dbReference>
<organism evidence="4 5">
    <name type="scientific">Virgibacillus salarius</name>
    <dbReference type="NCBI Taxonomy" id="447199"/>
    <lineage>
        <taxon>Bacteria</taxon>
        <taxon>Bacillati</taxon>
        <taxon>Bacillota</taxon>
        <taxon>Bacilli</taxon>
        <taxon>Bacillales</taxon>
        <taxon>Bacillaceae</taxon>
        <taxon>Virgibacillus</taxon>
    </lineage>
</organism>
<dbReference type="Pfam" id="PF00583">
    <property type="entry name" value="Acetyltransf_1"/>
    <property type="match status" value="1"/>
</dbReference>
<evidence type="ECO:0000256" key="1">
    <source>
        <dbReference type="ARBA" id="ARBA00022679"/>
    </source>
</evidence>
<accession>A0A941IA44</accession>
<dbReference type="AlphaFoldDB" id="A0A941IA44"/>
<evidence type="ECO:0000256" key="2">
    <source>
        <dbReference type="ARBA" id="ARBA00023315"/>
    </source>
</evidence>
<evidence type="ECO:0000259" key="3">
    <source>
        <dbReference type="PROSITE" id="PS51186"/>
    </source>
</evidence>
<keyword evidence="2" id="KW-0012">Acyltransferase</keyword>
<gene>
    <name evidence="4" type="ORF">KCX74_02810</name>
</gene>
<dbReference type="Gene3D" id="3.40.630.30">
    <property type="match status" value="1"/>
</dbReference>
<keyword evidence="1" id="KW-0808">Transferase</keyword>
<dbReference type="GO" id="GO:0016747">
    <property type="term" value="F:acyltransferase activity, transferring groups other than amino-acyl groups"/>
    <property type="evidence" value="ECO:0007669"/>
    <property type="project" value="InterPro"/>
</dbReference>
<dbReference type="PANTHER" id="PTHR43420:SF44">
    <property type="entry name" value="ACETYLTRANSFERASE YPEA"/>
    <property type="match status" value="1"/>
</dbReference>
<dbReference type="InterPro" id="IPR016181">
    <property type="entry name" value="Acyl_CoA_acyltransferase"/>
</dbReference>
<reference evidence="4" key="1">
    <citation type="submission" date="2021-04" db="EMBL/GenBank/DDBJ databases">
        <title>Isolation and polyphasic classification of algal microorganism.</title>
        <authorList>
            <person name="Wang S."/>
        </authorList>
    </citation>
    <scope>NUCLEOTIDE SEQUENCE</scope>
    <source>
        <strain evidence="4">720a</strain>
    </source>
</reference>
<dbReference type="InterPro" id="IPR000182">
    <property type="entry name" value="GNAT_dom"/>
</dbReference>
<dbReference type="CDD" id="cd04301">
    <property type="entry name" value="NAT_SF"/>
    <property type="match status" value="1"/>
</dbReference>
<feature type="domain" description="N-acetyltransferase" evidence="3">
    <location>
        <begin position="2"/>
        <end position="195"/>
    </location>
</feature>
<evidence type="ECO:0000313" key="4">
    <source>
        <dbReference type="EMBL" id="MBR7794971.1"/>
    </source>
</evidence>
<evidence type="ECO:0000313" key="5">
    <source>
        <dbReference type="Proteomes" id="UP000675284"/>
    </source>
</evidence>
<dbReference type="PANTHER" id="PTHR43420">
    <property type="entry name" value="ACETYLTRANSFERASE"/>
    <property type="match status" value="1"/>
</dbReference>
<dbReference type="InterPro" id="IPR050680">
    <property type="entry name" value="YpeA/RimI_acetyltransf"/>
</dbReference>
<name>A0A941IA44_9BACI</name>
<proteinExistence type="predicted"/>
<dbReference type="SUPFAM" id="SSF55729">
    <property type="entry name" value="Acyl-CoA N-acyltransferases (Nat)"/>
    <property type="match status" value="1"/>
</dbReference>
<keyword evidence="5" id="KW-1185">Reference proteome</keyword>